<dbReference type="Gene3D" id="1.25.40.10">
    <property type="entry name" value="Tetratricopeptide repeat domain"/>
    <property type="match status" value="2"/>
</dbReference>
<dbReference type="PANTHER" id="PTHR12558:SF13">
    <property type="entry name" value="CELL DIVISION CYCLE PROTEIN 27 HOMOLOG"/>
    <property type="match status" value="1"/>
</dbReference>
<dbReference type="STRING" id="44742.AXF13_08680"/>
<dbReference type="InterPro" id="IPR019734">
    <property type="entry name" value="TPR_rpt"/>
</dbReference>
<gene>
    <name evidence="4" type="ORF">AXF13_08680</name>
</gene>
<dbReference type="SUPFAM" id="SSF48452">
    <property type="entry name" value="TPR-like"/>
    <property type="match status" value="2"/>
</dbReference>
<evidence type="ECO:0000313" key="4">
    <source>
        <dbReference type="EMBL" id="AMD90191.1"/>
    </source>
</evidence>
<dbReference type="InterPro" id="IPR000160">
    <property type="entry name" value="GGDEF_dom"/>
</dbReference>
<accession>A0A0X8JK60</accession>
<reference evidence="5" key="1">
    <citation type="submission" date="2016-02" db="EMBL/GenBank/DDBJ databases">
        <authorList>
            <person name="Holder M.E."/>
            <person name="Ajami N.J."/>
            <person name="Petrosino J.F."/>
        </authorList>
    </citation>
    <scope>NUCLEOTIDE SEQUENCE [LARGE SCALE GENOMIC DNA]</scope>
    <source>
        <strain evidence="5">CCUG 45958</strain>
    </source>
</reference>
<feature type="compositionally biased region" description="Low complexity" evidence="2">
    <location>
        <begin position="424"/>
        <end position="435"/>
    </location>
</feature>
<evidence type="ECO:0000256" key="2">
    <source>
        <dbReference type="SAM" id="MobiDB-lite"/>
    </source>
</evidence>
<feature type="compositionally biased region" description="Basic and acidic residues" evidence="2">
    <location>
        <begin position="411"/>
        <end position="422"/>
    </location>
</feature>
<proteinExistence type="predicted"/>
<feature type="repeat" description="TPR" evidence="1">
    <location>
        <begin position="681"/>
        <end position="714"/>
    </location>
</feature>
<keyword evidence="5" id="KW-1185">Reference proteome</keyword>
<protein>
    <submittedName>
        <fullName evidence="4">Diguanylate cyclase</fullName>
    </submittedName>
</protein>
<dbReference type="KEGG" id="dfi:AXF13_08680"/>
<dbReference type="InterPro" id="IPR029787">
    <property type="entry name" value="Nucleotide_cyclase"/>
</dbReference>
<dbReference type="Pfam" id="PF13424">
    <property type="entry name" value="TPR_12"/>
    <property type="match status" value="1"/>
</dbReference>
<keyword evidence="1" id="KW-0802">TPR repeat</keyword>
<dbReference type="Proteomes" id="UP000069241">
    <property type="component" value="Chromosome"/>
</dbReference>
<feature type="domain" description="GGDEF" evidence="3">
    <location>
        <begin position="94"/>
        <end position="300"/>
    </location>
</feature>
<dbReference type="SMART" id="SM00028">
    <property type="entry name" value="TPR"/>
    <property type="match status" value="4"/>
</dbReference>
<dbReference type="Pfam" id="PF00990">
    <property type="entry name" value="GGDEF"/>
    <property type="match status" value="1"/>
</dbReference>
<evidence type="ECO:0000256" key="1">
    <source>
        <dbReference type="PROSITE-ProRule" id="PRU00339"/>
    </source>
</evidence>
<dbReference type="Gene3D" id="3.30.70.270">
    <property type="match status" value="1"/>
</dbReference>
<evidence type="ECO:0000259" key="3">
    <source>
        <dbReference type="SMART" id="SM00267"/>
    </source>
</evidence>
<dbReference type="InterPro" id="IPR043128">
    <property type="entry name" value="Rev_trsase/Diguanyl_cyclase"/>
</dbReference>
<dbReference type="RefSeq" id="WP_062252632.1">
    <property type="nucleotide sequence ID" value="NZ_CP014229.1"/>
</dbReference>
<dbReference type="SUPFAM" id="SSF55073">
    <property type="entry name" value="Nucleotide cyclase"/>
    <property type="match status" value="1"/>
</dbReference>
<dbReference type="InterPro" id="IPR011990">
    <property type="entry name" value="TPR-like_helical_dom_sf"/>
</dbReference>
<dbReference type="PANTHER" id="PTHR12558">
    <property type="entry name" value="CELL DIVISION CYCLE 16,23,27"/>
    <property type="match status" value="1"/>
</dbReference>
<dbReference type="EMBL" id="CP014229">
    <property type="protein sequence ID" value="AMD90191.1"/>
    <property type="molecule type" value="Genomic_DNA"/>
</dbReference>
<dbReference type="PROSITE" id="PS50005">
    <property type="entry name" value="TPR"/>
    <property type="match status" value="2"/>
</dbReference>
<evidence type="ECO:0000313" key="5">
    <source>
        <dbReference type="Proteomes" id="UP000069241"/>
    </source>
</evidence>
<feature type="region of interest" description="Disordered" evidence="2">
    <location>
        <begin position="396"/>
        <end position="463"/>
    </location>
</feature>
<feature type="repeat" description="TPR" evidence="1">
    <location>
        <begin position="644"/>
        <end position="677"/>
    </location>
</feature>
<sequence>MKQIPQDLNLARGDLMDMEGLLCSGLAAFFTFNGHALYFPTQNPPDAPQFLPRERRLLLPLVWREELLGVLMLHGVRAREVRPLLPALPSVVALCLENLARSRAARTDAVTGLATEDALYARMEDEAARVRAHLDDPAQPDGRPAPLHRLCMGLVVLRLRNGEEMARQIGFAFSEKFLRHMAEACRAGLPSDVLAARVGRYEFALLLSASGRGACHKLARAVLGRMEAVSLPGPLTRQPVRPLLCAGHALYPQDMQGPELVLPMFEQARQLMARARLAADVAAQGQSGAGLGGESRIMPFARILQDGGVVLENLPLGRLRISLGRQTKAREGLRFAVWSGGARDAACYKGEIVLLHVRELDAVAEILHLEDAAVIPEPGDSLALLDGLPVLSPSDMENALEGIPDVPGLGSEEKTPGSEPRTEQAAMAPAQPAAPEKNASADAPSRAATEPEEQGAQGDLHGHGDFLKRFAREREQCARFALVIARLAPSGARAGSEPERGMRKALELWRALLAPVRATAAEDAGRAEPFGGRYGSNSLIFFHPGRAAEDLLPVYAQLCEGLKKHGLATAAGLAGYPFLQFRKAEMQDCALKALEYALLLPEPRAGLCNSLALNISADRRYSLGDVFGAVEEYKLALLADEGNAMAWNSLGVCMAALGRQHEARRHFLEALKHSPDETRAAQICYNLGTVCQTLGERRAAARYYRQCVKIAPDHLFAHIRLGQLCEQGGRRGEARRFYERAAAIEDARPGMPSPARRHLARVAARQKRGGEARELLHEALLRNPNDAAAMLLLAKIYLDGNEDPAMAELLARKSAGLHDRPEAWQTLARALRALGREDEARVADARALLA</sequence>
<dbReference type="AlphaFoldDB" id="A0A0X8JK60"/>
<name>A0A0X8JK60_9BACT</name>
<dbReference type="SMART" id="SM00267">
    <property type="entry name" value="GGDEF"/>
    <property type="match status" value="1"/>
</dbReference>
<organism evidence="4 5">
    <name type="scientific">Desulfovibrio fairfieldensis</name>
    <dbReference type="NCBI Taxonomy" id="44742"/>
    <lineage>
        <taxon>Bacteria</taxon>
        <taxon>Pseudomonadati</taxon>
        <taxon>Thermodesulfobacteriota</taxon>
        <taxon>Desulfovibrionia</taxon>
        <taxon>Desulfovibrionales</taxon>
        <taxon>Desulfovibrionaceae</taxon>
        <taxon>Desulfovibrio</taxon>
    </lineage>
</organism>